<keyword evidence="11" id="KW-0407">Ion channel</keyword>
<evidence type="ECO:0000256" key="13">
    <source>
        <dbReference type="SAM" id="Phobius"/>
    </source>
</evidence>
<evidence type="ECO:0000256" key="2">
    <source>
        <dbReference type="ARBA" id="ARBA00006920"/>
    </source>
</evidence>
<keyword evidence="9" id="KW-0406">Ion transport</keyword>
<proteinExistence type="inferred from homology"/>
<organism evidence="16 17">
    <name type="scientific">Lacticaseibacillus paracasei</name>
    <name type="common">Lactobacillus paracasei</name>
    <dbReference type="NCBI Taxonomy" id="1597"/>
    <lineage>
        <taxon>Bacteria</taxon>
        <taxon>Bacillati</taxon>
        <taxon>Bacillota</taxon>
        <taxon>Bacilli</taxon>
        <taxon>Lactobacillales</taxon>
        <taxon>Lactobacillaceae</taxon>
        <taxon>Lacticaseibacillus</taxon>
    </lineage>
</organism>
<comment type="similarity">
    <text evidence="2">Belongs to the TMEM175 family.</text>
</comment>
<dbReference type="Pfam" id="PF06736">
    <property type="entry name" value="TMEM175"/>
    <property type="match status" value="1"/>
</dbReference>
<keyword evidence="3" id="KW-0813">Transport</keyword>
<evidence type="ECO:0000256" key="3">
    <source>
        <dbReference type="ARBA" id="ARBA00022448"/>
    </source>
</evidence>
<evidence type="ECO:0000256" key="8">
    <source>
        <dbReference type="ARBA" id="ARBA00022989"/>
    </source>
</evidence>
<dbReference type="EMBL" id="LKFS01000102">
    <property type="protein sequence ID" value="RND79224.1"/>
    <property type="molecule type" value="Genomic_DNA"/>
</dbReference>
<feature type="transmembrane region" description="Helical" evidence="13">
    <location>
        <begin position="42"/>
        <end position="62"/>
    </location>
</feature>
<comment type="caution">
    <text evidence="16">The sequence shown here is derived from an EMBL/GenBank/DDBJ whole genome shotgun (WGS) entry which is preliminary data.</text>
</comment>
<keyword evidence="7" id="KW-0630">Potassium</keyword>
<dbReference type="RefSeq" id="WP_003600709.1">
    <property type="nucleotide sequence ID" value="NZ_AFYT01000002.1"/>
</dbReference>
<dbReference type="InterPro" id="IPR010617">
    <property type="entry name" value="TMEM175-like"/>
</dbReference>
<dbReference type="PANTHER" id="PTHR31462">
    <property type="entry name" value="ENDOSOMAL/LYSOSOMAL POTASSIUM CHANNEL TMEM175"/>
    <property type="match status" value="1"/>
</dbReference>
<evidence type="ECO:0000256" key="11">
    <source>
        <dbReference type="ARBA" id="ARBA00023303"/>
    </source>
</evidence>
<feature type="transmembrane region" description="Helical" evidence="13">
    <location>
        <begin position="152"/>
        <end position="183"/>
    </location>
</feature>
<evidence type="ECO:0000313" key="15">
    <source>
        <dbReference type="EMBL" id="RND79224.1"/>
    </source>
</evidence>
<dbReference type="Proteomes" id="UP000284123">
    <property type="component" value="Unassembled WGS sequence"/>
</dbReference>
<evidence type="ECO:0000256" key="4">
    <source>
        <dbReference type="ARBA" id="ARBA00022538"/>
    </source>
</evidence>
<dbReference type="GO" id="GO:0016020">
    <property type="term" value="C:membrane"/>
    <property type="evidence" value="ECO:0007669"/>
    <property type="project" value="UniProtKB-SubCell"/>
</dbReference>
<sequence length="201" mass="22761">MHMFENSKSRLDAISDGVFAVVLTLMVLDIKVPKTLTIADLYATGFSVVIYFISFAVVGQYWTFHQELLHTVTQPSTNFLVLNFFYLVFICLVPFATSFIGDHPGSRISATLFAIIIFMVDLFQFILFRSVIGERPKKENLNAHDWEEYRAVSLMVLVAIVYILVGLLLPKWILVVIALGLGARTLNNTIGRRLQRQSKAK</sequence>
<keyword evidence="8 13" id="KW-1133">Transmembrane helix</keyword>
<accession>A0A0E2MCF0</accession>
<keyword evidence="5 13" id="KW-0812">Transmembrane</keyword>
<protein>
    <submittedName>
        <fullName evidence="14">TMEM175 family protein</fullName>
    </submittedName>
</protein>
<evidence type="ECO:0000256" key="9">
    <source>
        <dbReference type="ARBA" id="ARBA00023065"/>
    </source>
</evidence>
<evidence type="ECO:0000256" key="6">
    <source>
        <dbReference type="ARBA" id="ARBA00022826"/>
    </source>
</evidence>
<evidence type="ECO:0000313" key="19">
    <source>
        <dbReference type="Proteomes" id="UP001212327"/>
    </source>
</evidence>
<dbReference type="GO" id="GO:0015252">
    <property type="term" value="F:proton channel activity"/>
    <property type="evidence" value="ECO:0007669"/>
    <property type="project" value="InterPro"/>
</dbReference>
<dbReference type="AlphaFoldDB" id="A0A0E2MCF0"/>
<dbReference type="Proteomes" id="UP001212327">
    <property type="component" value="Unassembled WGS sequence"/>
</dbReference>
<keyword evidence="4" id="KW-0633">Potassium transport</keyword>
<reference evidence="17 18" key="1">
    <citation type="journal article" date="2018" name="Front. Microbiol.">
        <title>Conversion of Methionine to Cysteine in Lactobacillus paracasei Depends on the Highly Mobile cysK-ctl-cysE Gene Cluster.</title>
        <authorList>
            <person name="Wuthrich D."/>
            <person name="Irmler S."/>
            <person name="Berthoud H."/>
            <person name="Guggenbuhl B."/>
            <person name="Eugster E."/>
            <person name="Bruggmann R."/>
        </authorList>
    </citation>
    <scope>NUCLEOTIDE SEQUENCE [LARGE SCALE GENOMIC DNA]</scope>
    <source>
        <strain evidence="15 18">FAM18157</strain>
        <strain evidence="16 17">FAM6012</strain>
    </source>
</reference>
<evidence type="ECO:0000313" key="14">
    <source>
        <dbReference type="EMBL" id="MDB1563709.1"/>
    </source>
</evidence>
<gene>
    <name evidence="15" type="ORF">FAM18157_02743</name>
    <name evidence="16" type="ORF">FAM6012_02767</name>
    <name evidence="14" type="ORF">PGA78_02795</name>
</gene>
<evidence type="ECO:0000313" key="17">
    <source>
        <dbReference type="Proteomes" id="UP000284123"/>
    </source>
</evidence>
<comment type="subcellular location">
    <subcellularLocation>
        <location evidence="1">Membrane</location>
        <topology evidence="1">Multi-pass membrane protein</topology>
    </subcellularLocation>
</comment>
<keyword evidence="10 13" id="KW-0472">Membrane</keyword>
<feature type="transmembrane region" description="Helical" evidence="13">
    <location>
        <begin position="82"/>
        <end position="100"/>
    </location>
</feature>
<name>A0A0E2MCF0_LACPA</name>
<dbReference type="EMBL" id="LKGI01000097">
    <property type="protein sequence ID" value="RNE26723.1"/>
    <property type="molecule type" value="Genomic_DNA"/>
</dbReference>
<comment type="catalytic activity">
    <reaction evidence="12">
        <text>K(+)(in) = K(+)(out)</text>
        <dbReference type="Rhea" id="RHEA:29463"/>
        <dbReference type="ChEBI" id="CHEBI:29103"/>
    </reaction>
</comment>
<dbReference type="EMBL" id="JAQLSF010000001">
    <property type="protein sequence ID" value="MDB1563709.1"/>
    <property type="molecule type" value="Genomic_DNA"/>
</dbReference>
<dbReference type="GO" id="GO:0005267">
    <property type="term" value="F:potassium channel activity"/>
    <property type="evidence" value="ECO:0007669"/>
    <property type="project" value="UniProtKB-KW"/>
</dbReference>
<feature type="transmembrane region" description="Helical" evidence="13">
    <location>
        <begin position="112"/>
        <end position="132"/>
    </location>
</feature>
<evidence type="ECO:0000256" key="12">
    <source>
        <dbReference type="ARBA" id="ARBA00034430"/>
    </source>
</evidence>
<keyword evidence="6" id="KW-0631">Potassium channel</keyword>
<evidence type="ECO:0000256" key="10">
    <source>
        <dbReference type="ARBA" id="ARBA00023136"/>
    </source>
</evidence>
<evidence type="ECO:0000313" key="18">
    <source>
        <dbReference type="Proteomes" id="UP000284716"/>
    </source>
</evidence>
<dbReference type="Proteomes" id="UP000284716">
    <property type="component" value="Unassembled WGS sequence"/>
</dbReference>
<evidence type="ECO:0000256" key="5">
    <source>
        <dbReference type="ARBA" id="ARBA00022692"/>
    </source>
</evidence>
<evidence type="ECO:0000256" key="7">
    <source>
        <dbReference type="ARBA" id="ARBA00022958"/>
    </source>
</evidence>
<evidence type="ECO:0000256" key="1">
    <source>
        <dbReference type="ARBA" id="ARBA00004141"/>
    </source>
</evidence>
<evidence type="ECO:0000313" key="16">
    <source>
        <dbReference type="EMBL" id="RNE26723.1"/>
    </source>
</evidence>
<dbReference type="PANTHER" id="PTHR31462:SF5">
    <property type="entry name" value="ENDOSOMAL_LYSOSOMAL PROTON CHANNEL TMEM175"/>
    <property type="match status" value="1"/>
</dbReference>
<reference evidence="14 19" key="2">
    <citation type="submission" date="2023-01" db="EMBL/GenBank/DDBJ databases">
        <title>Complete genome sequence of Lacticaseibacillus paracasei SRCM217440 isolated from Makgeolli.</title>
        <authorList>
            <person name="Yang H.-G."/>
            <person name="Jeong S.-J."/>
            <person name="Ha G.-S."/>
            <person name="Yang H.-J."/>
            <person name="Jeong D.-Y."/>
        </authorList>
    </citation>
    <scope>NUCLEOTIDE SEQUENCE [LARGE SCALE GENOMIC DNA]</scope>
    <source>
        <strain evidence="14 19">SRCM217440</strain>
    </source>
</reference>